<feature type="compositionally biased region" description="Basic residues" evidence="1">
    <location>
        <begin position="1"/>
        <end position="11"/>
    </location>
</feature>
<accession>A0ABQ9WH90</accession>
<keyword evidence="3" id="KW-1185">Reference proteome</keyword>
<evidence type="ECO:0000313" key="3">
    <source>
        <dbReference type="Proteomes" id="UP001266305"/>
    </source>
</evidence>
<organism evidence="2 3">
    <name type="scientific">Saguinus oedipus</name>
    <name type="common">Cotton-top tamarin</name>
    <name type="synonym">Oedipomidas oedipus</name>
    <dbReference type="NCBI Taxonomy" id="9490"/>
    <lineage>
        <taxon>Eukaryota</taxon>
        <taxon>Metazoa</taxon>
        <taxon>Chordata</taxon>
        <taxon>Craniata</taxon>
        <taxon>Vertebrata</taxon>
        <taxon>Euteleostomi</taxon>
        <taxon>Mammalia</taxon>
        <taxon>Eutheria</taxon>
        <taxon>Euarchontoglires</taxon>
        <taxon>Primates</taxon>
        <taxon>Haplorrhini</taxon>
        <taxon>Platyrrhini</taxon>
        <taxon>Cebidae</taxon>
        <taxon>Callitrichinae</taxon>
        <taxon>Saguinus</taxon>
    </lineage>
</organism>
<comment type="caution">
    <text evidence="2">The sequence shown here is derived from an EMBL/GenBank/DDBJ whole genome shotgun (WGS) entry which is preliminary data.</text>
</comment>
<dbReference type="EMBL" id="JASSZA010000001">
    <property type="protein sequence ID" value="KAK2121033.1"/>
    <property type="molecule type" value="Genomic_DNA"/>
</dbReference>
<proteinExistence type="predicted"/>
<feature type="non-terminal residue" evidence="2">
    <location>
        <position position="119"/>
    </location>
</feature>
<sequence>MWKKQKTKRRAQTPEPPSPPPTVAPPSPPGHAGRPQGWPVLVVPPGGVPGCPEATAQQDQDRLERPWDSAVGVPGGSGAGRTRNVPAGAVSLQRSPLLAARQTSPIPPATGTFRAGLPG</sequence>
<protein>
    <submittedName>
        <fullName evidence="2">Uncharacterized protein</fullName>
    </submittedName>
</protein>
<dbReference type="Proteomes" id="UP001266305">
    <property type="component" value="Unassembled WGS sequence"/>
</dbReference>
<evidence type="ECO:0000313" key="2">
    <source>
        <dbReference type="EMBL" id="KAK2121033.1"/>
    </source>
</evidence>
<feature type="region of interest" description="Disordered" evidence="1">
    <location>
        <begin position="1"/>
        <end position="84"/>
    </location>
</feature>
<feature type="compositionally biased region" description="Pro residues" evidence="1">
    <location>
        <begin position="14"/>
        <end position="29"/>
    </location>
</feature>
<feature type="compositionally biased region" description="Low complexity" evidence="1">
    <location>
        <begin position="35"/>
        <end position="45"/>
    </location>
</feature>
<name>A0ABQ9WH90_SAGOE</name>
<gene>
    <name evidence="2" type="ORF">P7K49_002419</name>
</gene>
<reference evidence="2 3" key="1">
    <citation type="submission" date="2023-05" db="EMBL/GenBank/DDBJ databases">
        <title>B98-5 Cell Line De Novo Hybrid Assembly: An Optical Mapping Approach.</title>
        <authorList>
            <person name="Kananen K."/>
            <person name="Auerbach J.A."/>
            <person name="Kautto E."/>
            <person name="Blachly J.S."/>
        </authorList>
    </citation>
    <scope>NUCLEOTIDE SEQUENCE [LARGE SCALE GENOMIC DNA]</scope>
    <source>
        <strain evidence="2">B95-8</strain>
        <tissue evidence="2">Cell line</tissue>
    </source>
</reference>
<feature type="region of interest" description="Disordered" evidence="1">
    <location>
        <begin position="96"/>
        <end position="119"/>
    </location>
</feature>
<evidence type="ECO:0000256" key="1">
    <source>
        <dbReference type="SAM" id="MobiDB-lite"/>
    </source>
</evidence>